<feature type="domain" description="CCHC-type" evidence="2">
    <location>
        <begin position="12"/>
        <end position="26"/>
    </location>
</feature>
<keyword evidence="1" id="KW-0862">Zinc</keyword>
<gene>
    <name evidence="3" type="ORF">E3N88_10145</name>
</gene>
<keyword evidence="1" id="KW-0479">Metal-binding</keyword>
<evidence type="ECO:0000256" key="1">
    <source>
        <dbReference type="PROSITE-ProRule" id="PRU00047"/>
    </source>
</evidence>
<dbReference type="GO" id="GO:0003676">
    <property type="term" value="F:nucleic acid binding"/>
    <property type="evidence" value="ECO:0007669"/>
    <property type="project" value="InterPro"/>
</dbReference>
<dbReference type="OrthoDB" id="981285at2759"/>
<organism evidence="3 4">
    <name type="scientific">Mikania micrantha</name>
    <name type="common">bitter vine</name>
    <dbReference type="NCBI Taxonomy" id="192012"/>
    <lineage>
        <taxon>Eukaryota</taxon>
        <taxon>Viridiplantae</taxon>
        <taxon>Streptophyta</taxon>
        <taxon>Embryophyta</taxon>
        <taxon>Tracheophyta</taxon>
        <taxon>Spermatophyta</taxon>
        <taxon>Magnoliopsida</taxon>
        <taxon>eudicotyledons</taxon>
        <taxon>Gunneridae</taxon>
        <taxon>Pentapetalae</taxon>
        <taxon>asterids</taxon>
        <taxon>campanulids</taxon>
        <taxon>Asterales</taxon>
        <taxon>Asteraceae</taxon>
        <taxon>Asteroideae</taxon>
        <taxon>Heliantheae alliance</taxon>
        <taxon>Eupatorieae</taxon>
        <taxon>Mikania</taxon>
    </lineage>
</organism>
<evidence type="ECO:0000313" key="3">
    <source>
        <dbReference type="EMBL" id="KAD6118874.1"/>
    </source>
</evidence>
<dbReference type="SUPFAM" id="SSF57756">
    <property type="entry name" value="Retrovirus zinc finger-like domains"/>
    <property type="match status" value="1"/>
</dbReference>
<dbReference type="AlphaFoldDB" id="A0A5N6PBL1"/>
<dbReference type="GO" id="GO:0008270">
    <property type="term" value="F:zinc ion binding"/>
    <property type="evidence" value="ECO:0007669"/>
    <property type="project" value="UniProtKB-KW"/>
</dbReference>
<evidence type="ECO:0000313" key="4">
    <source>
        <dbReference type="Proteomes" id="UP000326396"/>
    </source>
</evidence>
<accession>A0A5N6PBL1</accession>
<dbReference type="PROSITE" id="PS50158">
    <property type="entry name" value="ZF_CCHC"/>
    <property type="match status" value="1"/>
</dbReference>
<evidence type="ECO:0000259" key="2">
    <source>
        <dbReference type="PROSITE" id="PS50158"/>
    </source>
</evidence>
<comment type="caution">
    <text evidence="3">The sequence shown here is derived from an EMBL/GenBank/DDBJ whole genome shotgun (WGS) entry which is preliminary data.</text>
</comment>
<dbReference type="Proteomes" id="UP000326396">
    <property type="component" value="Linkage Group LG13"/>
</dbReference>
<dbReference type="Pfam" id="PF00098">
    <property type="entry name" value="zf-CCHC"/>
    <property type="match status" value="1"/>
</dbReference>
<keyword evidence="1" id="KW-0863">Zinc-finger</keyword>
<name>A0A5N6PBL1_9ASTR</name>
<dbReference type="InterPro" id="IPR036875">
    <property type="entry name" value="Znf_CCHC_sf"/>
</dbReference>
<dbReference type="EMBL" id="SZYD01000005">
    <property type="protein sequence ID" value="KAD6118874.1"/>
    <property type="molecule type" value="Genomic_DNA"/>
</dbReference>
<dbReference type="InterPro" id="IPR001878">
    <property type="entry name" value="Znf_CCHC"/>
</dbReference>
<proteinExistence type="predicted"/>
<dbReference type="Gene3D" id="4.10.60.10">
    <property type="entry name" value="Zinc finger, CCHC-type"/>
    <property type="match status" value="1"/>
</dbReference>
<reference evidence="3 4" key="1">
    <citation type="submission" date="2019-05" db="EMBL/GenBank/DDBJ databases">
        <title>Mikania micrantha, genome provides insights into the molecular mechanism of rapid growth.</title>
        <authorList>
            <person name="Liu B."/>
        </authorList>
    </citation>
    <scope>NUCLEOTIDE SEQUENCE [LARGE SCALE GENOMIC DNA]</scope>
    <source>
        <strain evidence="3">NLD-2019</strain>
        <tissue evidence="3">Leaf</tissue>
    </source>
</reference>
<sequence length="143" mass="15933">MNFITAPKAKACYNCGNPNHFSNTCPIQANNNNALMAPNNQVNQGARGRAFNVNANQAQNNTLILFLALLCQKKDSYTDSVYSKDALGTILTISQRFFSEFTFTAIFYGIDPLNPFFLAWLGGIAEPLPFLYDNETIRLKPIQ</sequence>
<protein>
    <recommendedName>
        <fullName evidence="2">CCHC-type domain-containing protein</fullName>
    </recommendedName>
</protein>
<keyword evidence="4" id="KW-1185">Reference proteome</keyword>